<keyword evidence="1" id="KW-0812">Transmembrane</keyword>
<dbReference type="RefSeq" id="WP_136853625.1">
    <property type="nucleotide sequence ID" value="NZ_SWCI01000007.1"/>
</dbReference>
<proteinExistence type="predicted"/>
<name>A0A4U1BCS4_9GAMM</name>
<dbReference type="Proteomes" id="UP000305674">
    <property type="component" value="Unassembled WGS sequence"/>
</dbReference>
<dbReference type="EMBL" id="SWCI01000007">
    <property type="protein sequence ID" value="TKB48514.1"/>
    <property type="molecule type" value="Genomic_DNA"/>
</dbReference>
<evidence type="ECO:0000313" key="3">
    <source>
        <dbReference type="Proteomes" id="UP000305674"/>
    </source>
</evidence>
<keyword evidence="1" id="KW-1133">Transmembrane helix</keyword>
<organism evidence="2 3">
    <name type="scientific">Ferrimonas sediminicola</name>
    <dbReference type="NCBI Taxonomy" id="2569538"/>
    <lineage>
        <taxon>Bacteria</taxon>
        <taxon>Pseudomonadati</taxon>
        <taxon>Pseudomonadota</taxon>
        <taxon>Gammaproteobacteria</taxon>
        <taxon>Alteromonadales</taxon>
        <taxon>Ferrimonadaceae</taxon>
        <taxon>Ferrimonas</taxon>
    </lineage>
</organism>
<sequence>MNVPKAVFELMVGLSILIGGVTGAVNGVVGWGLAVTGTLLLTATLVAHARTLPLRAGAR</sequence>
<protein>
    <submittedName>
        <fullName evidence="2">Uncharacterized protein</fullName>
    </submittedName>
</protein>
<gene>
    <name evidence="2" type="ORF">FCL40_12450</name>
</gene>
<comment type="caution">
    <text evidence="2">The sequence shown here is derived from an EMBL/GenBank/DDBJ whole genome shotgun (WGS) entry which is preliminary data.</text>
</comment>
<keyword evidence="3" id="KW-1185">Reference proteome</keyword>
<accession>A0A4U1BCS4</accession>
<feature type="transmembrane region" description="Helical" evidence="1">
    <location>
        <begin position="7"/>
        <end position="25"/>
    </location>
</feature>
<evidence type="ECO:0000313" key="2">
    <source>
        <dbReference type="EMBL" id="TKB48514.1"/>
    </source>
</evidence>
<evidence type="ECO:0000256" key="1">
    <source>
        <dbReference type="SAM" id="Phobius"/>
    </source>
</evidence>
<dbReference type="AlphaFoldDB" id="A0A4U1BCS4"/>
<keyword evidence="1" id="KW-0472">Membrane</keyword>
<reference evidence="2 3" key="1">
    <citation type="submission" date="2019-04" db="EMBL/GenBank/DDBJ databases">
        <authorList>
            <person name="Hwang J.C."/>
        </authorList>
    </citation>
    <scope>NUCLEOTIDE SEQUENCE [LARGE SCALE GENOMIC DNA]</scope>
    <source>
        <strain evidence="2 3">IMCC35001</strain>
    </source>
</reference>